<keyword evidence="11" id="KW-1185">Reference proteome</keyword>
<evidence type="ECO:0000256" key="9">
    <source>
        <dbReference type="SAM" id="SignalP"/>
    </source>
</evidence>
<dbReference type="EMBL" id="CP061738">
    <property type="protein sequence ID" value="QOD38509.1"/>
    <property type="molecule type" value="Genomic_DNA"/>
</dbReference>
<dbReference type="Pfam" id="PF04610">
    <property type="entry name" value="TrbL"/>
    <property type="match status" value="1"/>
</dbReference>
<accession>A0A7M3U274</accession>
<feature type="transmembrane region" description="Helical" evidence="8">
    <location>
        <begin position="386"/>
        <end position="404"/>
    </location>
</feature>
<evidence type="ECO:0000256" key="1">
    <source>
        <dbReference type="ARBA" id="ARBA00004651"/>
    </source>
</evidence>
<feature type="chain" id="PRO_5032663497" evidence="9">
    <location>
        <begin position="24"/>
        <end position="1091"/>
    </location>
</feature>
<evidence type="ECO:0000256" key="7">
    <source>
        <dbReference type="SAM" id="MobiDB-lite"/>
    </source>
</evidence>
<dbReference type="AlphaFoldDB" id="A0A7M3U274"/>
<feature type="region of interest" description="Disordered" evidence="7">
    <location>
        <begin position="210"/>
        <end position="230"/>
    </location>
</feature>
<comment type="subcellular location">
    <subcellularLocation>
        <location evidence="1">Cell membrane</location>
        <topology evidence="1">Multi-pass membrane protein</topology>
    </subcellularLocation>
</comment>
<evidence type="ECO:0000256" key="8">
    <source>
        <dbReference type="SAM" id="Phobius"/>
    </source>
</evidence>
<evidence type="ECO:0000256" key="5">
    <source>
        <dbReference type="ARBA" id="ARBA00022989"/>
    </source>
</evidence>
<feature type="transmembrane region" description="Helical" evidence="8">
    <location>
        <begin position="522"/>
        <end position="548"/>
    </location>
</feature>
<evidence type="ECO:0000256" key="2">
    <source>
        <dbReference type="ARBA" id="ARBA00007802"/>
    </source>
</evidence>
<comment type="similarity">
    <text evidence="2">Belongs to the TrbL/VirB6 family.</text>
</comment>
<feature type="transmembrane region" description="Helical" evidence="8">
    <location>
        <begin position="353"/>
        <end position="374"/>
    </location>
</feature>
<dbReference type="KEGG" id="wms:ID128_01230"/>
<feature type="compositionally biased region" description="Low complexity" evidence="7">
    <location>
        <begin position="1047"/>
        <end position="1062"/>
    </location>
</feature>
<keyword evidence="3 8" id="KW-0812">Transmembrane</keyword>
<keyword evidence="6 8" id="KW-0472">Membrane</keyword>
<proteinExistence type="inferred from homology"/>
<gene>
    <name evidence="10" type="ORF">ID128_01230</name>
</gene>
<feature type="transmembrane region" description="Helical" evidence="8">
    <location>
        <begin position="497"/>
        <end position="516"/>
    </location>
</feature>
<sequence length="1091" mass="123895">MQSHLSKFWFRLLLLATCVLVTGCNKNDMPFPRCISADYFGPEPITVSAHFPSDHDAFIPEDGEVMDPDTGEFNNGFHPNQVVKWKDTGLETNGDNLVVRVNGAWTSWSNNNKKESKGSYSLQSLEQLKYATKFEGKSGDNNLPDFHLVCNDYKSSMQKLSSNPSESCTVNCKCINEDDSASTISRGAPCWFTNGHGAYLLFRRTFTDKDGKKTTEQSPNESLKSMRNPQSPTVHLGYNSVAEDGSGLFTLERDSTTLKDRNCNPVKLEKGWKIYVKILDRYYLDNAGGYSFEFLGGVQKPGVFGFFDYVYNYLKCVLLINENCKEHFDNNDPAAAQAMFLNIAEESTSFHNFVLSLLVLFIVISSLLYLFGMIRETKHDMLIRMMKITLVIVLISPGSFRFFYDHFLVLFIKGLEQLISIITNFTPNSNTNTLFSFIDNMFNKFFSYSVWKKFAAFLHYQMWASLLMIPAIFIGILLYFLLCVYAYIIFLSGFMGIAFLIAIMPLFLISILFSPLKSLFEGWIKFCISFCLQSIMIFTLLSLLAAIIMNTFYRQLGFTVCYNKWFEVRLCAPKWVFGGFCIIDKQYFGWTPGQIFVPYTIGEASPLNVDKSIEGIERLSRAGGTIKFTGGAGYIPLPPDYVEKGFRYIDYPFFNPIPGTEKNPADHYIAESDMVVGKDCSAKDLIRLTNSLSHAVEKADILLLINNIEKKIGRIDSEITKHYCQPTQDKTKCDNYRGIINDYRKGIVRSDLKSEVKSLVQKVVEQRDCRILNFHDLYRDPNSKYCKGCKDCEDCKNYQENSDYQRVQDIQRGYLINAGEIFVLFLLSFLMFSLREFVQQMGSSIAGGGFSVYSISRMYEASPLAGIAEGLKQWWQDLTGGKLDSLGSWATHLPDRLAGGAANLLGRIPRVGGVLKHVIDVPRKLVGATIEATKFMTSPKNDVDKLEEKIYRAFGVDKEDITHRRIGRYLDYFKGYVGSHLGYTLEDAMKFTWEHGVDSIGKRSYNHNLLYRAKSHRREFLDKLHDYTIGRKREPERYEDKGGSNQSSAPDKSPKSSAPNSKMLENEDQTNKSRRSVPGKLGNEDGDNNGD</sequence>
<evidence type="ECO:0000256" key="4">
    <source>
        <dbReference type="ARBA" id="ARBA00022729"/>
    </source>
</evidence>
<feature type="compositionally biased region" description="Polar residues" evidence="7">
    <location>
        <begin position="216"/>
        <end position="230"/>
    </location>
</feature>
<dbReference type="PROSITE" id="PS51257">
    <property type="entry name" value="PROKAR_LIPOPROTEIN"/>
    <property type="match status" value="1"/>
</dbReference>
<feature type="signal peptide" evidence="9">
    <location>
        <begin position="1"/>
        <end position="23"/>
    </location>
</feature>
<feature type="compositionally biased region" description="Basic and acidic residues" evidence="7">
    <location>
        <begin position="1031"/>
        <end position="1042"/>
    </location>
</feature>
<dbReference type="GO" id="GO:0005886">
    <property type="term" value="C:plasma membrane"/>
    <property type="evidence" value="ECO:0007669"/>
    <property type="project" value="UniProtKB-SubCell"/>
</dbReference>
<feature type="transmembrane region" description="Helical" evidence="8">
    <location>
        <begin position="462"/>
        <end position="490"/>
    </location>
</feature>
<keyword evidence="4 9" id="KW-0732">Signal</keyword>
<evidence type="ECO:0000256" key="3">
    <source>
        <dbReference type="ARBA" id="ARBA00022692"/>
    </source>
</evidence>
<feature type="region of interest" description="Disordered" evidence="7">
    <location>
        <begin position="1031"/>
        <end position="1091"/>
    </location>
</feature>
<evidence type="ECO:0000313" key="10">
    <source>
        <dbReference type="EMBL" id="QOD38509.1"/>
    </source>
</evidence>
<organism evidence="10 11">
    <name type="scientific">Candidatus Wolbachia massiliensis</name>
    <dbReference type="NCBI Taxonomy" id="1845000"/>
    <lineage>
        <taxon>Bacteria</taxon>
        <taxon>Pseudomonadati</taxon>
        <taxon>Pseudomonadota</taxon>
        <taxon>Alphaproteobacteria</taxon>
        <taxon>Rickettsiales</taxon>
        <taxon>Anaplasmataceae</taxon>
        <taxon>Wolbachieae</taxon>
        <taxon>Wolbachia</taxon>
    </lineage>
</organism>
<dbReference type="InterPro" id="IPR007688">
    <property type="entry name" value="Conjugal_tfr_TrbL/VirB6"/>
</dbReference>
<keyword evidence="5 8" id="KW-1133">Transmembrane helix</keyword>
<dbReference type="GO" id="GO:0030255">
    <property type="term" value="P:protein secretion by the type IV secretion system"/>
    <property type="evidence" value="ECO:0007669"/>
    <property type="project" value="InterPro"/>
</dbReference>
<protein>
    <submittedName>
        <fullName evidence="10">Type IV secretion system protein</fullName>
    </submittedName>
</protein>
<name>A0A7M3U274_9RICK</name>
<evidence type="ECO:0000313" key="11">
    <source>
        <dbReference type="Proteomes" id="UP000516514"/>
    </source>
</evidence>
<dbReference type="RefSeq" id="WP_191111283.1">
    <property type="nucleotide sequence ID" value="NZ_CP061738.1"/>
</dbReference>
<dbReference type="Proteomes" id="UP000516514">
    <property type="component" value="Chromosome"/>
</dbReference>
<evidence type="ECO:0000256" key="6">
    <source>
        <dbReference type="ARBA" id="ARBA00023136"/>
    </source>
</evidence>
<reference evidence="10 11" key="1">
    <citation type="submission" date="2020-09" db="EMBL/GenBank/DDBJ databases">
        <title>An Earliest Endosymbiont, Wolbachia massiliensis sp. nov., Strain PL13 From the Bed Bug (Cimex hemipterius), Type strain of a New supergroup T.</title>
        <authorList>
            <person name="Laidoudi Y."/>
            <person name="Levasseur A."/>
            <person name="Medkour H."/>
            <person name="Maaloum M."/>
            <person name="BenKhedher M."/>
            <person name="Sambou M."/>
            <person name="Bassene H."/>
            <person name="Davoust B."/>
            <person name="Fenollar F."/>
            <person name="Raoult D."/>
            <person name="Mediannikov O."/>
        </authorList>
    </citation>
    <scope>NUCLEOTIDE SEQUENCE [LARGE SCALE GENOMIC DNA]</scope>
    <source>
        <strain evidence="10 11">PL13</strain>
    </source>
</reference>
<feature type="transmembrane region" description="Helical" evidence="8">
    <location>
        <begin position="814"/>
        <end position="834"/>
    </location>
</feature>